<protein>
    <submittedName>
        <fullName evidence="7">Colicin V production protein</fullName>
    </submittedName>
</protein>
<dbReference type="OrthoDB" id="268713at2"/>
<feature type="transmembrane region" description="Helical" evidence="6">
    <location>
        <begin position="100"/>
        <end position="123"/>
    </location>
</feature>
<evidence type="ECO:0000256" key="1">
    <source>
        <dbReference type="ARBA" id="ARBA00004141"/>
    </source>
</evidence>
<dbReference type="EMBL" id="CP036526">
    <property type="protein sequence ID" value="QDT08886.1"/>
    <property type="molecule type" value="Genomic_DNA"/>
</dbReference>
<dbReference type="Pfam" id="PF02674">
    <property type="entry name" value="Colicin_V"/>
    <property type="match status" value="1"/>
</dbReference>
<evidence type="ECO:0000256" key="4">
    <source>
        <dbReference type="ARBA" id="ARBA00023136"/>
    </source>
</evidence>
<gene>
    <name evidence="7" type="ORF">K239x_08290</name>
</gene>
<evidence type="ECO:0000256" key="3">
    <source>
        <dbReference type="ARBA" id="ARBA00022989"/>
    </source>
</evidence>
<organism evidence="7 8">
    <name type="scientific">Stieleria marina</name>
    <dbReference type="NCBI Taxonomy" id="1930275"/>
    <lineage>
        <taxon>Bacteria</taxon>
        <taxon>Pseudomonadati</taxon>
        <taxon>Planctomycetota</taxon>
        <taxon>Planctomycetia</taxon>
        <taxon>Pirellulales</taxon>
        <taxon>Pirellulaceae</taxon>
        <taxon>Stieleria</taxon>
    </lineage>
</organism>
<feature type="transmembrane region" description="Helical" evidence="6">
    <location>
        <begin position="7"/>
        <end position="40"/>
    </location>
</feature>
<dbReference type="GO" id="GO:0016020">
    <property type="term" value="C:membrane"/>
    <property type="evidence" value="ECO:0007669"/>
    <property type="project" value="UniProtKB-SubCell"/>
</dbReference>
<dbReference type="PANTHER" id="PTHR37306:SF1">
    <property type="entry name" value="COLICIN V PRODUCTION PROTEIN"/>
    <property type="match status" value="1"/>
</dbReference>
<accession>A0A517NP37</accession>
<reference evidence="7 8" key="1">
    <citation type="submission" date="2019-02" db="EMBL/GenBank/DDBJ databases">
        <title>Deep-cultivation of Planctomycetes and their phenomic and genomic characterization uncovers novel biology.</title>
        <authorList>
            <person name="Wiegand S."/>
            <person name="Jogler M."/>
            <person name="Boedeker C."/>
            <person name="Pinto D."/>
            <person name="Vollmers J."/>
            <person name="Rivas-Marin E."/>
            <person name="Kohn T."/>
            <person name="Peeters S.H."/>
            <person name="Heuer A."/>
            <person name="Rast P."/>
            <person name="Oberbeckmann S."/>
            <person name="Bunk B."/>
            <person name="Jeske O."/>
            <person name="Meyerdierks A."/>
            <person name="Storesund J.E."/>
            <person name="Kallscheuer N."/>
            <person name="Luecker S."/>
            <person name="Lage O.M."/>
            <person name="Pohl T."/>
            <person name="Merkel B.J."/>
            <person name="Hornburger P."/>
            <person name="Mueller R.-W."/>
            <person name="Bruemmer F."/>
            <person name="Labrenz M."/>
            <person name="Spormann A.M."/>
            <person name="Op den Camp H."/>
            <person name="Overmann J."/>
            <person name="Amann R."/>
            <person name="Jetten M.S.M."/>
            <person name="Mascher T."/>
            <person name="Medema M.H."/>
            <person name="Devos D.P."/>
            <person name="Kaster A.-K."/>
            <person name="Ovreas L."/>
            <person name="Rohde M."/>
            <person name="Galperin M.Y."/>
            <person name="Jogler C."/>
        </authorList>
    </citation>
    <scope>NUCLEOTIDE SEQUENCE [LARGE SCALE GENOMIC DNA]</scope>
    <source>
        <strain evidence="7 8">K23_9</strain>
    </source>
</reference>
<keyword evidence="2 6" id="KW-0812">Transmembrane</keyword>
<dbReference type="InterPro" id="IPR003825">
    <property type="entry name" value="Colicin-V_CvpA"/>
</dbReference>
<evidence type="ECO:0000313" key="7">
    <source>
        <dbReference type="EMBL" id="QDT08886.1"/>
    </source>
</evidence>
<evidence type="ECO:0000256" key="5">
    <source>
        <dbReference type="SAM" id="MobiDB-lite"/>
    </source>
</evidence>
<feature type="compositionally biased region" description="Low complexity" evidence="5">
    <location>
        <begin position="225"/>
        <end position="237"/>
    </location>
</feature>
<sequence length="262" mass="28931">MEIYDIIMLVIIVGAALFGAVKGFAWQLASIASIVVSYIVAYKFREPFSHSIHAEPPWDQFLAMLILFIGTSLVIWVLFRMVSNSIDRMRLREFDRQVGFLFGAIKGFLYATLITLFAVTLMGQNIRSKIVASKSGKFIAQVLDRSDSVIPEEIHYVLRPYLDTFDQRFAETQDTINSGYPDARETTSGGFFSTLGRAADTASASAGSQPASEIESFWNRLPGMSSSEPAESAPAASWGSGQQSYQRAENPPVGSAPGFWQR</sequence>
<proteinExistence type="predicted"/>
<feature type="region of interest" description="Disordered" evidence="5">
    <location>
        <begin position="221"/>
        <end position="262"/>
    </location>
</feature>
<dbReference type="PANTHER" id="PTHR37306">
    <property type="entry name" value="COLICIN V PRODUCTION PROTEIN"/>
    <property type="match status" value="1"/>
</dbReference>
<name>A0A517NP37_9BACT</name>
<dbReference type="Proteomes" id="UP000319817">
    <property type="component" value="Chromosome"/>
</dbReference>
<comment type="subcellular location">
    <subcellularLocation>
        <location evidence="1">Membrane</location>
        <topology evidence="1">Multi-pass membrane protein</topology>
    </subcellularLocation>
</comment>
<keyword evidence="3 6" id="KW-1133">Transmembrane helix</keyword>
<evidence type="ECO:0000313" key="8">
    <source>
        <dbReference type="Proteomes" id="UP000319817"/>
    </source>
</evidence>
<dbReference type="GO" id="GO:0009403">
    <property type="term" value="P:toxin biosynthetic process"/>
    <property type="evidence" value="ECO:0007669"/>
    <property type="project" value="InterPro"/>
</dbReference>
<keyword evidence="4 6" id="KW-0472">Membrane</keyword>
<evidence type="ECO:0000256" key="2">
    <source>
        <dbReference type="ARBA" id="ARBA00022692"/>
    </source>
</evidence>
<dbReference type="RefSeq" id="WP_145416357.1">
    <property type="nucleotide sequence ID" value="NZ_CP036526.1"/>
</dbReference>
<dbReference type="AlphaFoldDB" id="A0A517NP37"/>
<keyword evidence="8" id="KW-1185">Reference proteome</keyword>
<evidence type="ECO:0000256" key="6">
    <source>
        <dbReference type="SAM" id="Phobius"/>
    </source>
</evidence>
<feature type="transmembrane region" description="Helical" evidence="6">
    <location>
        <begin position="60"/>
        <end position="79"/>
    </location>
</feature>